<gene>
    <name evidence="4" type="ORF">LI90_4135</name>
</gene>
<feature type="compositionally biased region" description="Pro residues" evidence="1">
    <location>
        <begin position="440"/>
        <end position="455"/>
    </location>
</feature>
<organism evidence="4 5">
    <name type="scientific">Carbonactinospora thermoautotrophica</name>
    <dbReference type="NCBI Taxonomy" id="1469144"/>
    <lineage>
        <taxon>Bacteria</taxon>
        <taxon>Bacillati</taxon>
        <taxon>Actinomycetota</taxon>
        <taxon>Actinomycetes</taxon>
        <taxon>Kitasatosporales</taxon>
        <taxon>Carbonactinosporaceae</taxon>
        <taxon>Carbonactinospora</taxon>
    </lineage>
</organism>
<dbReference type="AlphaFoldDB" id="A0A132MYU7"/>
<dbReference type="PATRIC" id="fig|1469144.10.peg.4437"/>
<feature type="compositionally biased region" description="Pro residues" evidence="1">
    <location>
        <begin position="47"/>
        <end position="56"/>
    </location>
</feature>
<evidence type="ECO:0000256" key="3">
    <source>
        <dbReference type="SAM" id="SignalP"/>
    </source>
</evidence>
<evidence type="ECO:0000256" key="2">
    <source>
        <dbReference type="SAM" id="Phobius"/>
    </source>
</evidence>
<feature type="transmembrane region" description="Helical" evidence="2">
    <location>
        <begin position="331"/>
        <end position="352"/>
    </location>
</feature>
<proteinExistence type="predicted"/>
<keyword evidence="2" id="KW-0812">Transmembrane</keyword>
<keyword evidence="2" id="KW-0472">Membrane</keyword>
<keyword evidence="3" id="KW-0732">Signal</keyword>
<keyword evidence="2" id="KW-1133">Transmembrane helix</keyword>
<dbReference type="STRING" id="1469144.LI90_4135"/>
<feature type="transmembrane region" description="Helical" evidence="2">
    <location>
        <begin position="295"/>
        <end position="319"/>
    </location>
</feature>
<evidence type="ECO:0000313" key="5">
    <source>
        <dbReference type="Proteomes" id="UP000070188"/>
    </source>
</evidence>
<keyword evidence="5" id="KW-1185">Reference proteome</keyword>
<dbReference type="Proteomes" id="UP000070188">
    <property type="component" value="Unassembled WGS sequence"/>
</dbReference>
<feature type="region of interest" description="Disordered" evidence="1">
    <location>
        <begin position="429"/>
        <end position="464"/>
    </location>
</feature>
<feature type="transmembrane region" description="Helical" evidence="2">
    <location>
        <begin position="267"/>
        <end position="283"/>
    </location>
</feature>
<feature type="transmembrane region" description="Helical" evidence="2">
    <location>
        <begin position="145"/>
        <end position="163"/>
    </location>
</feature>
<evidence type="ECO:0000256" key="1">
    <source>
        <dbReference type="SAM" id="MobiDB-lite"/>
    </source>
</evidence>
<evidence type="ECO:0000313" key="4">
    <source>
        <dbReference type="EMBL" id="KWX03085.1"/>
    </source>
</evidence>
<name>A0A132MYU7_9ACTN</name>
<sequence length="464" mass="48076">MGAVALWVAVPLAGALFAADPAHAAPPDQPTPVIPLDPVIPSDPAVPSEPPGPTHPNPQQTPNDPDKFEQCQRAVGPVNNWCYIMDRGADQGGGFFPAAVNPFNPLETVADGCATAAAWIIRKLAEAVDATTQVDFTNPNFIKQYSVVFAASTILTMILWLLAVTKRAVRGAPITEAFGEAIGYLWLTVIASAFTPLVLALMVQVTDAVTYAIASGTKQDTHNFLQAFASTIEEGDIGGGPIMLIFVALLAVLAAAIIWVELLVRAAMLYVGAVLGTAVYSGLVDRNLWHHVRRWAGIMIAIDLCKPIIIIVLSLATAVTTSSDGDPFSTVLTGLAIMFLSIFASAAIYRFVPVFGDDMAALYASRRSATSTAPAIITGPATFMREGIAAHGNRTPRAEAAAASAASLPATAGVMAAGVAAHTVRNAAGAAYRAATRQDPPAPPPPPPPPAPPSGTPGRDAAGG</sequence>
<feature type="region of interest" description="Disordered" evidence="1">
    <location>
        <begin position="21"/>
        <end position="67"/>
    </location>
</feature>
<feature type="chain" id="PRO_5007452765" evidence="3">
    <location>
        <begin position="25"/>
        <end position="464"/>
    </location>
</feature>
<dbReference type="EMBL" id="LAXD01000001">
    <property type="protein sequence ID" value="KWX03085.1"/>
    <property type="molecule type" value="Genomic_DNA"/>
</dbReference>
<protein>
    <submittedName>
        <fullName evidence="4">Putative integral membrane protein</fullName>
    </submittedName>
</protein>
<feature type="transmembrane region" description="Helical" evidence="2">
    <location>
        <begin position="242"/>
        <end position="260"/>
    </location>
</feature>
<comment type="caution">
    <text evidence="4">The sequence shown here is derived from an EMBL/GenBank/DDBJ whole genome shotgun (WGS) entry which is preliminary data.</text>
</comment>
<feature type="transmembrane region" description="Helical" evidence="2">
    <location>
        <begin position="184"/>
        <end position="203"/>
    </location>
</feature>
<reference evidence="5" key="1">
    <citation type="submission" date="2015-04" db="EMBL/GenBank/DDBJ databases">
        <title>Physiological reanalysis, assessment of diazotrophy, and genome sequences of multiple isolates of Streptomyces thermoautotrophicus.</title>
        <authorList>
            <person name="MacKellar D.C."/>
            <person name="Lieber L."/>
            <person name="Norman J."/>
            <person name="Bolger A."/>
            <person name="Tobin C."/>
            <person name="Murray J.W."/>
            <person name="Chang R."/>
            <person name="Ford T."/>
            <person name="Nguyen P.Q."/>
            <person name="Woodward J."/>
            <person name="Permingeat H."/>
            <person name="Joshi N.S."/>
            <person name="Silver P.A."/>
            <person name="Usadel B."/>
            <person name="Rutherford A.W."/>
            <person name="Friesen M."/>
            <person name="Prell J."/>
        </authorList>
    </citation>
    <scope>NUCLEOTIDE SEQUENCE [LARGE SCALE GENOMIC DNA]</scope>
    <source>
        <strain evidence="5">H1</strain>
    </source>
</reference>
<feature type="signal peptide" evidence="3">
    <location>
        <begin position="1"/>
        <end position="24"/>
    </location>
</feature>
<accession>A0A132MYU7</accession>